<gene>
    <name evidence="1" type="ORF">N7450_006251</name>
</gene>
<dbReference type="EMBL" id="JAQJAC010000004">
    <property type="protein sequence ID" value="KAJ5586464.1"/>
    <property type="molecule type" value="Genomic_DNA"/>
</dbReference>
<sequence length="117" mass="13071">MVLAYEHGYFAPDFLAVAWTTLPGQECRLQGRVIPPEGRSFILAIEFLSAFAAKSGHKRSLGPDLRPNEEPPVCVLFHRPTMTPQGSIWGSRCNRSLPSRALRVCRSLKVAQEQSTY</sequence>
<evidence type="ECO:0000313" key="1">
    <source>
        <dbReference type="EMBL" id="KAJ5586464.1"/>
    </source>
</evidence>
<name>A0AAD6GSQ3_9EURO</name>
<protein>
    <submittedName>
        <fullName evidence="1">Uncharacterized protein</fullName>
    </submittedName>
</protein>
<accession>A0AAD6GSQ3</accession>
<keyword evidence="2" id="KW-1185">Reference proteome</keyword>
<evidence type="ECO:0000313" key="2">
    <source>
        <dbReference type="Proteomes" id="UP001216150"/>
    </source>
</evidence>
<comment type="caution">
    <text evidence="1">The sequence shown here is derived from an EMBL/GenBank/DDBJ whole genome shotgun (WGS) entry which is preliminary data.</text>
</comment>
<proteinExistence type="predicted"/>
<dbReference type="AlphaFoldDB" id="A0AAD6GSQ3"/>
<dbReference type="Proteomes" id="UP001216150">
    <property type="component" value="Unassembled WGS sequence"/>
</dbReference>
<organism evidence="1 2">
    <name type="scientific">Penicillium hetheringtonii</name>
    <dbReference type="NCBI Taxonomy" id="911720"/>
    <lineage>
        <taxon>Eukaryota</taxon>
        <taxon>Fungi</taxon>
        <taxon>Dikarya</taxon>
        <taxon>Ascomycota</taxon>
        <taxon>Pezizomycotina</taxon>
        <taxon>Eurotiomycetes</taxon>
        <taxon>Eurotiomycetidae</taxon>
        <taxon>Eurotiales</taxon>
        <taxon>Aspergillaceae</taxon>
        <taxon>Penicillium</taxon>
    </lineage>
</organism>
<reference evidence="1 2" key="1">
    <citation type="journal article" date="2023" name="IMA Fungus">
        <title>Comparative genomic study of the Penicillium genus elucidates a diverse pangenome and 15 lateral gene transfer events.</title>
        <authorList>
            <person name="Petersen C."/>
            <person name="Sorensen T."/>
            <person name="Nielsen M.R."/>
            <person name="Sondergaard T.E."/>
            <person name="Sorensen J.L."/>
            <person name="Fitzpatrick D.A."/>
            <person name="Frisvad J.C."/>
            <person name="Nielsen K.L."/>
        </authorList>
    </citation>
    <scope>NUCLEOTIDE SEQUENCE [LARGE SCALE GENOMIC DNA]</scope>
    <source>
        <strain evidence="1 2">IBT 29057</strain>
    </source>
</reference>